<dbReference type="AlphaFoldDB" id="A0A418WPT0"/>
<evidence type="ECO:0000313" key="2">
    <source>
        <dbReference type="EMBL" id="RJF93257.1"/>
    </source>
</evidence>
<comment type="caution">
    <text evidence="2">The sequence shown here is derived from an EMBL/GenBank/DDBJ whole genome shotgun (WGS) entry which is preliminary data.</text>
</comment>
<evidence type="ECO:0000313" key="3">
    <source>
        <dbReference type="Proteomes" id="UP000286100"/>
    </source>
</evidence>
<dbReference type="OrthoDB" id="7513489at2"/>
<name>A0A418WPT0_9SPHN</name>
<organism evidence="2 3">
    <name type="scientific">Sphingomonas cavernae</name>
    <dbReference type="NCBI Taxonomy" id="2320861"/>
    <lineage>
        <taxon>Bacteria</taxon>
        <taxon>Pseudomonadati</taxon>
        <taxon>Pseudomonadota</taxon>
        <taxon>Alphaproteobacteria</taxon>
        <taxon>Sphingomonadales</taxon>
        <taxon>Sphingomonadaceae</taxon>
        <taxon>Sphingomonas</taxon>
    </lineage>
</organism>
<dbReference type="InterPro" id="IPR021747">
    <property type="entry name" value="DUF3313"/>
</dbReference>
<accession>A0A418WPT0</accession>
<gene>
    <name evidence="2" type="ORF">D3876_02570</name>
</gene>
<evidence type="ECO:0000256" key="1">
    <source>
        <dbReference type="SAM" id="SignalP"/>
    </source>
</evidence>
<reference evidence="2 3" key="1">
    <citation type="submission" date="2018-09" db="EMBL/GenBank/DDBJ databases">
        <authorList>
            <person name="Zhu H."/>
        </authorList>
    </citation>
    <scope>NUCLEOTIDE SEQUENCE [LARGE SCALE GENOMIC DNA]</scope>
    <source>
        <strain evidence="2 3">K2R01-6</strain>
    </source>
</reference>
<dbReference type="EMBL" id="QYUM01000002">
    <property type="protein sequence ID" value="RJF93257.1"/>
    <property type="molecule type" value="Genomic_DNA"/>
</dbReference>
<keyword evidence="3" id="KW-1185">Reference proteome</keyword>
<feature type="signal peptide" evidence="1">
    <location>
        <begin position="1"/>
        <end position="23"/>
    </location>
</feature>
<proteinExistence type="predicted"/>
<dbReference type="Proteomes" id="UP000286100">
    <property type="component" value="Unassembled WGS sequence"/>
</dbReference>
<sequence>MTNRFVSTLAGVALLAVPLPALHAKAPDTWDNLHKVKAKRLDEVYLLPGADFRTYTKVMMDPTEVAFQKNWLRDYNNSTIGLSNRISDKDAQEMLNNAKTGFEEVFVKAYTNAGYQVVTQPGPDVLRLRTAVINLTVTAPDTMSAGRTRTFSREAGEATVVIEARDSVTGAILGRAVDRQDIGDDSFILRRTSVSNRGDFEMAFSSWAKASANGLNELKALSPIDTNAQPVKK</sequence>
<feature type="chain" id="PRO_5019132923" evidence="1">
    <location>
        <begin position="24"/>
        <end position="233"/>
    </location>
</feature>
<dbReference type="Pfam" id="PF11769">
    <property type="entry name" value="DUF3313"/>
    <property type="match status" value="1"/>
</dbReference>
<protein>
    <submittedName>
        <fullName evidence="2">DUF3313 family protein</fullName>
    </submittedName>
</protein>
<dbReference type="RefSeq" id="WP_119759535.1">
    <property type="nucleotide sequence ID" value="NZ_QYUM01000002.1"/>
</dbReference>
<keyword evidence="1" id="KW-0732">Signal</keyword>